<feature type="domain" description="EthD" evidence="2">
    <location>
        <begin position="17"/>
        <end position="113"/>
    </location>
</feature>
<proteinExistence type="inferred from homology"/>
<dbReference type="EMBL" id="KN846975">
    <property type="protein sequence ID" value="KIW76498.1"/>
    <property type="molecule type" value="Genomic_DNA"/>
</dbReference>
<dbReference type="SUPFAM" id="SSF54909">
    <property type="entry name" value="Dimeric alpha+beta barrel"/>
    <property type="match status" value="1"/>
</dbReference>
<dbReference type="GeneID" id="25310734"/>
<dbReference type="RefSeq" id="XP_013280306.1">
    <property type="nucleotide sequence ID" value="XM_013424852.1"/>
</dbReference>
<accession>A0A0D2G7A9</accession>
<dbReference type="OrthoDB" id="3183782at2759"/>
<dbReference type="VEuPathDB" id="FungiDB:Z517_11244"/>
<comment type="similarity">
    <text evidence="1">Belongs to the tpcK family.</text>
</comment>
<gene>
    <name evidence="3" type="ORF">Z517_11244</name>
</gene>
<organism evidence="3 4">
    <name type="scientific">Fonsecaea pedrosoi CBS 271.37</name>
    <dbReference type="NCBI Taxonomy" id="1442368"/>
    <lineage>
        <taxon>Eukaryota</taxon>
        <taxon>Fungi</taxon>
        <taxon>Dikarya</taxon>
        <taxon>Ascomycota</taxon>
        <taxon>Pezizomycotina</taxon>
        <taxon>Eurotiomycetes</taxon>
        <taxon>Chaetothyriomycetidae</taxon>
        <taxon>Chaetothyriales</taxon>
        <taxon>Herpotrichiellaceae</taxon>
        <taxon>Fonsecaea</taxon>
    </lineage>
</organism>
<evidence type="ECO:0000256" key="1">
    <source>
        <dbReference type="ARBA" id="ARBA00005986"/>
    </source>
</evidence>
<keyword evidence="4" id="KW-1185">Reference proteome</keyword>
<reference evidence="3 4" key="1">
    <citation type="submission" date="2015-01" db="EMBL/GenBank/DDBJ databases">
        <title>The Genome Sequence of Fonsecaea pedrosoi CBS 271.37.</title>
        <authorList>
            <consortium name="The Broad Institute Genomics Platform"/>
            <person name="Cuomo C."/>
            <person name="de Hoog S."/>
            <person name="Gorbushina A."/>
            <person name="Stielow B."/>
            <person name="Teixiera M."/>
            <person name="Abouelleil A."/>
            <person name="Chapman S.B."/>
            <person name="Priest M."/>
            <person name="Young S.K."/>
            <person name="Wortman J."/>
            <person name="Nusbaum C."/>
            <person name="Birren B."/>
        </authorList>
    </citation>
    <scope>NUCLEOTIDE SEQUENCE [LARGE SCALE GENOMIC DNA]</scope>
    <source>
        <strain evidence="3 4">CBS 271.37</strain>
    </source>
</reference>
<evidence type="ECO:0000313" key="4">
    <source>
        <dbReference type="Proteomes" id="UP000053029"/>
    </source>
</evidence>
<evidence type="ECO:0000313" key="3">
    <source>
        <dbReference type="EMBL" id="KIW76498.1"/>
    </source>
</evidence>
<dbReference type="InterPro" id="IPR009799">
    <property type="entry name" value="EthD_dom"/>
</dbReference>
<dbReference type="HOGENOM" id="CLU_115019_0_1_1"/>
<name>A0A0D2G7A9_9EURO</name>
<dbReference type="Gene3D" id="3.30.70.100">
    <property type="match status" value="1"/>
</dbReference>
<dbReference type="InterPro" id="IPR011008">
    <property type="entry name" value="Dimeric_a/b-barrel"/>
</dbReference>
<dbReference type="Proteomes" id="UP000053029">
    <property type="component" value="Unassembled WGS sequence"/>
</dbReference>
<dbReference type="STRING" id="1442368.A0A0D2G7A9"/>
<evidence type="ECO:0000259" key="2">
    <source>
        <dbReference type="Pfam" id="PF07110"/>
    </source>
</evidence>
<protein>
    <recommendedName>
        <fullName evidence="2">EthD domain-containing protein</fullName>
    </recommendedName>
</protein>
<dbReference type="GO" id="GO:0016491">
    <property type="term" value="F:oxidoreductase activity"/>
    <property type="evidence" value="ECO:0007669"/>
    <property type="project" value="InterPro"/>
</dbReference>
<dbReference type="AlphaFoldDB" id="A0A0D2G7A9"/>
<sequence length="147" mass="16892">MATKQRMVKLTLYARRKSHLSEDEFQKYWTETHRGLAVDWLAKYGIVKYTQYHTPSELVSTAIAGFPALQGVKKLTFDGIGEFLMPEVSCFHKAREDPYYAEVIAPDEDKLFDWNTAEWTIGWEEVYIKDGKVVDMPFGDAGEVSKS</sequence>
<dbReference type="Pfam" id="PF07110">
    <property type="entry name" value="EthD"/>
    <property type="match status" value="1"/>
</dbReference>